<dbReference type="Pfam" id="PF13620">
    <property type="entry name" value="CarboxypepD_reg"/>
    <property type="match status" value="1"/>
</dbReference>
<accession>I4YPS6</accession>
<dbReference type="AlphaFoldDB" id="I4YPS6"/>
<dbReference type="EMBL" id="JH660647">
    <property type="protein sequence ID" value="EIM25968.1"/>
    <property type="molecule type" value="Genomic_DNA"/>
</dbReference>
<evidence type="ECO:0000256" key="2">
    <source>
        <dbReference type="ARBA" id="ARBA00022656"/>
    </source>
</evidence>
<keyword evidence="4" id="KW-0843">Virulence</keyword>
<dbReference type="STRING" id="864069.MicloDRAFT_00066970"/>
<evidence type="ECO:0000256" key="1">
    <source>
        <dbReference type="ARBA" id="ARBA00004370"/>
    </source>
</evidence>
<dbReference type="InterPro" id="IPR014044">
    <property type="entry name" value="CAP_dom"/>
</dbReference>
<evidence type="ECO:0000259" key="6">
    <source>
        <dbReference type="Pfam" id="PF00188"/>
    </source>
</evidence>
<evidence type="ECO:0000313" key="8">
    <source>
        <dbReference type="Proteomes" id="UP000003947"/>
    </source>
</evidence>
<dbReference type="HOGENOM" id="CLU_049309_0_0_5"/>
<dbReference type="Pfam" id="PF00353">
    <property type="entry name" value="HemolysinCabind"/>
    <property type="match status" value="2"/>
</dbReference>
<dbReference type="InterPro" id="IPR001343">
    <property type="entry name" value="Hemolysn_Ca-bd"/>
</dbReference>
<dbReference type="Pfam" id="PF00188">
    <property type="entry name" value="CAP"/>
    <property type="match status" value="1"/>
</dbReference>
<dbReference type="Proteomes" id="UP000003947">
    <property type="component" value="Unassembled WGS sequence"/>
</dbReference>
<dbReference type="SUPFAM" id="SSF49464">
    <property type="entry name" value="Carboxypeptidase regulatory domain-like"/>
    <property type="match status" value="1"/>
</dbReference>
<dbReference type="OrthoDB" id="419320at2"/>
<dbReference type="PROSITE" id="PS00330">
    <property type="entry name" value="HEMOLYSIN_CALCIUM"/>
    <property type="match status" value="2"/>
</dbReference>
<name>I4YPS6_9HYPH</name>
<dbReference type="InterPro" id="IPR018511">
    <property type="entry name" value="Hemolysin-typ_Ca-bd_CS"/>
</dbReference>
<dbReference type="GO" id="GO:0005509">
    <property type="term" value="F:calcium ion binding"/>
    <property type="evidence" value="ECO:0007669"/>
    <property type="project" value="InterPro"/>
</dbReference>
<dbReference type="GO" id="GO:0005576">
    <property type="term" value="C:extracellular region"/>
    <property type="evidence" value="ECO:0007669"/>
    <property type="project" value="InterPro"/>
</dbReference>
<comment type="subcellular location">
    <subcellularLocation>
        <location evidence="1">Membrane</location>
    </subcellularLocation>
</comment>
<dbReference type="InterPro" id="IPR003995">
    <property type="entry name" value="RTX_toxin_determinant-A"/>
</dbReference>
<evidence type="ECO:0000256" key="5">
    <source>
        <dbReference type="ARBA" id="ARBA00023136"/>
    </source>
</evidence>
<keyword evidence="8" id="KW-1185">Reference proteome</keyword>
<dbReference type="PRINTS" id="PR00313">
    <property type="entry name" value="CABNDNGRPT"/>
</dbReference>
<keyword evidence="5" id="KW-0472">Membrane</keyword>
<dbReference type="PANTHER" id="PTHR31157:SF1">
    <property type="entry name" value="SCP DOMAIN-CONTAINING PROTEIN"/>
    <property type="match status" value="1"/>
</dbReference>
<dbReference type="PATRIC" id="fig|864069.3.peg.7158"/>
<evidence type="ECO:0000256" key="4">
    <source>
        <dbReference type="ARBA" id="ARBA00023026"/>
    </source>
</evidence>
<dbReference type="PANTHER" id="PTHR31157">
    <property type="entry name" value="SCP DOMAIN-CONTAINING PROTEIN"/>
    <property type="match status" value="1"/>
</dbReference>
<feature type="domain" description="SCP" evidence="6">
    <location>
        <begin position="12"/>
        <end position="142"/>
    </location>
</feature>
<sequence>MSQASAYEQFMLELVNRERAQTGAQPLAFNGNLNDSADSHSSWMIATDTFSHTGSGGSTSTDRMVQAGYAFSGSWASGENIAWASTRAPDGLQDEVELLHANLMNSPGHKANILNGTFSEIGIGFDTGAYQSWDSAFVTQNFAKSGSAVFLTGVGMADKDGDHFYDIGEGLGGLTVTAVSSTGAQYSTTTQDAGGYSLALAAGTYSVTFSGGGYAPVTRQVTIGSSNVKLDLVDPAQGAPAVSSTITGNAGRNTLKGTAEADTIKGLGGNDKIYGNGGNDKLYGGAGNDALTGNAGDDRLYGNGGNDTLTGGSGNDILTGGAGADTFRFSGNWGADTITDFQNGIDHINLRGTGLSFKDLSITRFNADGDGRVDDVLIKGDNHSIALLNVKLALIGASDFLF</sequence>
<protein>
    <submittedName>
        <fullName evidence="7">Putative calcium-binding protein</fullName>
    </submittedName>
</protein>
<dbReference type="GO" id="GO:0090729">
    <property type="term" value="F:toxin activity"/>
    <property type="evidence" value="ECO:0007669"/>
    <property type="project" value="UniProtKB-KW"/>
</dbReference>
<proteinExistence type="predicted"/>
<dbReference type="Gene3D" id="2.60.40.1120">
    <property type="entry name" value="Carboxypeptidase-like, regulatory domain"/>
    <property type="match status" value="1"/>
</dbReference>
<gene>
    <name evidence="7" type="ORF">MicloDRAFT_00066970</name>
</gene>
<keyword evidence="2" id="KW-0800">Toxin</keyword>
<dbReference type="SUPFAM" id="SSF55797">
    <property type="entry name" value="PR-1-like"/>
    <property type="match status" value="1"/>
</dbReference>
<dbReference type="eggNOG" id="COG2931">
    <property type="taxonomic scope" value="Bacteria"/>
</dbReference>
<dbReference type="Gene3D" id="2.150.10.10">
    <property type="entry name" value="Serralysin-like metalloprotease, C-terminal"/>
    <property type="match status" value="2"/>
</dbReference>
<organism evidence="7 8">
    <name type="scientific">Microvirga lotononidis</name>
    <dbReference type="NCBI Taxonomy" id="864069"/>
    <lineage>
        <taxon>Bacteria</taxon>
        <taxon>Pseudomonadati</taxon>
        <taxon>Pseudomonadota</taxon>
        <taxon>Alphaproteobacteria</taxon>
        <taxon>Hyphomicrobiales</taxon>
        <taxon>Methylobacteriaceae</taxon>
        <taxon>Microvirga</taxon>
    </lineage>
</organism>
<evidence type="ECO:0000313" key="7">
    <source>
        <dbReference type="EMBL" id="EIM25968.1"/>
    </source>
</evidence>
<evidence type="ECO:0000256" key="3">
    <source>
        <dbReference type="ARBA" id="ARBA00022737"/>
    </source>
</evidence>
<dbReference type="SUPFAM" id="SSF51120">
    <property type="entry name" value="beta-Roll"/>
    <property type="match status" value="1"/>
</dbReference>
<dbReference type="InterPro" id="IPR008969">
    <property type="entry name" value="CarboxyPept-like_regulatory"/>
</dbReference>
<dbReference type="InterPro" id="IPR035940">
    <property type="entry name" value="CAP_sf"/>
</dbReference>
<dbReference type="GO" id="GO:0016020">
    <property type="term" value="C:membrane"/>
    <property type="evidence" value="ECO:0007669"/>
    <property type="project" value="UniProtKB-SubCell"/>
</dbReference>
<dbReference type="Gene3D" id="3.40.33.10">
    <property type="entry name" value="CAP"/>
    <property type="match status" value="1"/>
</dbReference>
<dbReference type="PRINTS" id="PR01488">
    <property type="entry name" value="RTXTOXINA"/>
</dbReference>
<reference evidence="7 8" key="1">
    <citation type="submission" date="2012-02" db="EMBL/GenBank/DDBJ databases">
        <title>Improved High-Quality Draft sequence of Microvirga sp. WSM3557.</title>
        <authorList>
            <consortium name="US DOE Joint Genome Institute"/>
            <person name="Lucas S."/>
            <person name="Han J."/>
            <person name="Lapidus A."/>
            <person name="Cheng J.-F."/>
            <person name="Goodwin L."/>
            <person name="Pitluck S."/>
            <person name="Peters L."/>
            <person name="Zhang X."/>
            <person name="Detter J.C."/>
            <person name="Han C."/>
            <person name="Tapia R."/>
            <person name="Land M."/>
            <person name="Hauser L."/>
            <person name="Kyrpides N."/>
            <person name="Ivanova N."/>
            <person name="Pagani I."/>
            <person name="Brau L."/>
            <person name="Yates R."/>
            <person name="O'Hara G."/>
            <person name="Rui T."/>
            <person name="Howieson J."/>
            <person name="Reeve W."/>
            <person name="Woyke T."/>
        </authorList>
    </citation>
    <scope>NUCLEOTIDE SEQUENCE [LARGE SCALE GENOMIC DNA]</scope>
    <source>
        <strain evidence="7 8">WSM3557</strain>
    </source>
</reference>
<dbReference type="RefSeq" id="WP_009764655.1">
    <property type="nucleotide sequence ID" value="NZ_CP141048.1"/>
</dbReference>
<keyword evidence="3" id="KW-0677">Repeat</keyword>
<dbReference type="CDD" id="cd05379">
    <property type="entry name" value="CAP_bacterial"/>
    <property type="match status" value="1"/>
</dbReference>
<dbReference type="eggNOG" id="COG2340">
    <property type="taxonomic scope" value="Bacteria"/>
</dbReference>
<dbReference type="InterPro" id="IPR011049">
    <property type="entry name" value="Serralysin-like_metalloprot_C"/>
</dbReference>